<protein>
    <submittedName>
        <fullName evidence="1">Uncharacterized protein</fullName>
    </submittedName>
</protein>
<organism evidence="1 2">
    <name type="scientific">Penicillium steckii</name>
    <dbReference type="NCBI Taxonomy" id="303698"/>
    <lineage>
        <taxon>Eukaryota</taxon>
        <taxon>Fungi</taxon>
        <taxon>Dikarya</taxon>
        <taxon>Ascomycota</taxon>
        <taxon>Pezizomycotina</taxon>
        <taxon>Eurotiomycetes</taxon>
        <taxon>Eurotiomycetidae</taxon>
        <taxon>Eurotiales</taxon>
        <taxon>Aspergillaceae</taxon>
        <taxon>Penicillium</taxon>
    </lineage>
</organism>
<gene>
    <name evidence="1" type="ORF">PENSTE_c015G08576</name>
</gene>
<evidence type="ECO:0000313" key="2">
    <source>
        <dbReference type="Proteomes" id="UP000191285"/>
    </source>
</evidence>
<evidence type="ECO:0000313" key="1">
    <source>
        <dbReference type="EMBL" id="OQE19553.1"/>
    </source>
</evidence>
<dbReference type="Proteomes" id="UP000191285">
    <property type="component" value="Unassembled WGS sequence"/>
</dbReference>
<comment type="caution">
    <text evidence="1">The sequence shown here is derived from an EMBL/GenBank/DDBJ whole genome shotgun (WGS) entry which is preliminary data.</text>
</comment>
<accession>A0A1V6T1D0</accession>
<reference evidence="2" key="1">
    <citation type="journal article" date="2017" name="Nat. Microbiol.">
        <title>Global analysis of biosynthetic gene clusters reveals vast potential of secondary metabolite production in Penicillium species.</title>
        <authorList>
            <person name="Nielsen J.C."/>
            <person name="Grijseels S."/>
            <person name="Prigent S."/>
            <person name="Ji B."/>
            <person name="Dainat J."/>
            <person name="Nielsen K.F."/>
            <person name="Frisvad J.C."/>
            <person name="Workman M."/>
            <person name="Nielsen J."/>
        </authorList>
    </citation>
    <scope>NUCLEOTIDE SEQUENCE [LARGE SCALE GENOMIC DNA]</scope>
    <source>
        <strain evidence="2">IBT 24891</strain>
    </source>
</reference>
<proteinExistence type="predicted"/>
<dbReference type="OrthoDB" id="4242768at2759"/>
<dbReference type="EMBL" id="MLKD01000015">
    <property type="protein sequence ID" value="OQE19553.1"/>
    <property type="molecule type" value="Genomic_DNA"/>
</dbReference>
<dbReference type="AlphaFoldDB" id="A0A1V6T1D0"/>
<keyword evidence="2" id="KW-1185">Reference proteome</keyword>
<sequence length="141" mass="16597">MRYWRSDYPYFILKEVDALREDFPNVPPAHVYIVLYKNFQDKEKPEVEISQVFYTLDDANDLAMTVFKQNFLLWFIQSHQFENWVRGPEPPQVDPSYKHVVNWDLHPRDGTISLQAIGEVATDVMGFLGSVEVQYRVIQGL</sequence>
<name>A0A1V6T1D0_9EURO</name>